<dbReference type="SMART" id="SM01086">
    <property type="entry name" value="ClpB_D2-small"/>
    <property type="match status" value="1"/>
</dbReference>
<dbReference type="Gene3D" id="3.40.50.300">
    <property type="entry name" value="P-loop containing nucleotide triphosphate hydrolases"/>
    <property type="match status" value="3"/>
</dbReference>
<sequence>MAQSKLTTRSQEAIAAAQRLAVDRGQAALEPLHLLVALLEQADGIAGPLLQATGADPADVRAKADAALRRMPSVSGSTVPAPSPSRELLMAINAAGEQAGALGDEYVSTEHLLVGLATTAGEAGALLTGAGATRDALLAAFRTVRGNRKVTSPDPESTFQALEKYAVDLTARAREGRMDPVIGRDAEIRRVVQVLSRRTKNNPVLIGEPGVGKTAIVEGLAQRMVAGDVPESLKGKRLMALDLASMVAGAKYRGEFEERLKAVLQEITEAEGQVVTFIDELHTIVGAGASGDSAMDAGNMIKPMLARGELRMVGATTLDEFREHIEKDPALERRFQQVFVGEPTVEDTIGILRGLKERYEVHHGVRITDAAIVAAATLSDRYVTARFLPDKAIDLVDEAASRLRMEIDSRPVEVDEVERVVRRLEIEEMALAKEDDEATAARLATLRTDLADRREELAELTARWQQDKGAIGRIQQVKEELEQFRLEAERAERDGDLARVAELRYGRLPQLERDLAAAEASAADRESMLKEEVGPDDIAEVVQAWTGIPAGRLLEGETQKLLRMEEELGKRVVGQPDAVRAVSDAVRRARSGVSDPDRPTGSFLFLGPTGVGKTELAKALAEFLFDDERAMVRIDMSEYSEKHSVARLVGAPPGYVGYEAGGQLTEAVRRRPYTVVLFDEVEKAHPDVFDVLLQVLDDGRLTDGQGRTVDFRNVILVLTSNLGSQVIADQSVPEEQRNRAVQDIVRAHFKPEFLNRLDDVVTFRALGSEELAGIVDIQVRVLARRLAARRLTLTVTDSARDWLALNGFDPVYGARPLRRLVQSAIGDQLARALLSGEVRDGDQVLVDWPGDVTTGDGQLSVTRVEPAGAGADQAPVATVARAISATGD</sequence>
<dbReference type="OMA" id="VSKMMQG"/>
<protein>
    <recommendedName>
        <fullName evidence="12">Chaperone protein ClpB</fullName>
    </recommendedName>
</protein>
<name>I4F4H4_MODI5</name>
<evidence type="ECO:0000256" key="4">
    <source>
        <dbReference type="ARBA" id="ARBA00022741"/>
    </source>
</evidence>
<dbReference type="KEGG" id="mmar:MODMU_5158"/>
<dbReference type="Pfam" id="PF00004">
    <property type="entry name" value="AAA"/>
    <property type="match status" value="1"/>
</dbReference>
<evidence type="ECO:0000256" key="3">
    <source>
        <dbReference type="ARBA" id="ARBA00022737"/>
    </source>
</evidence>
<keyword evidence="5 11" id="KW-0067">ATP-binding</keyword>
<dbReference type="InterPro" id="IPR003593">
    <property type="entry name" value="AAA+_ATPase"/>
</dbReference>
<dbReference type="HOGENOM" id="CLU_005070_4_0_11"/>
<dbReference type="InterPro" id="IPR019489">
    <property type="entry name" value="Clp_ATPase_C"/>
</dbReference>
<dbReference type="CDD" id="cd00009">
    <property type="entry name" value="AAA"/>
    <property type="match status" value="1"/>
</dbReference>
<evidence type="ECO:0000256" key="5">
    <source>
        <dbReference type="ARBA" id="ARBA00022840"/>
    </source>
</evidence>
<keyword evidence="12" id="KW-0963">Cytoplasm</keyword>
<dbReference type="Gene3D" id="1.10.8.60">
    <property type="match status" value="1"/>
</dbReference>
<evidence type="ECO:0000256" key="12">
    <source>
        <dbReference type="RuleBase" id="RU362034"/>
    </source>
</evidence>
<keyword evidence="6 12" id="KW-0346">Stress response</keyword>
<evidence type="ECO:0000313" key="14">
    <source>
        <dbReference type="EMBL" id="CCH90537.1"/>
    </source>
</evidence>
<dbReference type="PANTHER" id="PTHR11638:SF18">
    <property type="entry name" value="HEAT SHOCK PROTEIN 104"/>
    <property type="match status" value="1"/>
</dbReference>
<dbReference type="InterPro" id="IPR003959">
    <property type="entry name" value="ATPase_AAA_core"/>
</dbReference>
<dbReference type="Gene3D" id="1.10.1780.10">
    <property type="entry name" value="Clp, N-terminal domain"/>
    <property type="match status" value="1"/>
</dbReference>
<feature type="domain" description="Clp R" evidence="13">
    <location>
        <begin position="3"/>
        <end position="147"/>
    </location>
</feature>
<comment type="subcellular location">
    <subcellularLocation>
        <location evidence="1 12">Cytoplasm</location>
    </subcellularLocation>
</comment>
<evidence type="ECO:0000256" key="8">
    <source>
        <dbReference type="ARBA" id="ARBA00023186"/>
    </source>
</evidence>
<dbReference type="InterPro" id="IPR028299">
    <property type="entry name" value="ClpA/B_CS2"/>
</dbReference>
<dbReference type="Pfam" id="PF17871">
    <property type="entry name" value="AAA_lid_9"/>
    <property type="match status" value="1"/>
</dbReference>
<dbReference type="CDD" id="cd19499">
    <property type="entry name" value="RecA-like_ClpB_Hsp104-like"/>
    <property type="match status" value="1"/>
</dbReference>
<dbReference type="SUPFAM" id="SSF52540">
    <property type="entry name" value="P-loop containing nucleoside triphosphate hydrolases"/>
    <property type="match status" value="2"/>
</dbReference>
<dbReference type="InterPro" id="IPR004176">
    <property type="entry name" value="Clp_R_N"/>
</dbReference>
<dbReference type="InterPro" id="IPR017730">
    <property type="entry name" value="Chaperonin_ClpB"/>
</dbReference>
<dbReference type="SMART" id="SM00382">
    <property type="entry name" value="AAA"/>
    <property type="match status" value="2"/>
</dbReference>
<comment type="subunit">
    <text evidence="12">Homohexamer; The oligomerization is ATP-dependent.</text>
</comment>
<dbReference type="GO" id="GO:0042026">
    <property type="term" value="P:protein refolding"/>
    <property type="evidence" value="ECO:0007669"/>
    <property type="project" value="UniProtKB-UniRule"/>
</dbReference>
<gene>
    <name evidence="12 14" type="primary">clpB</name>
    <name evidence="14" type="ordered locus">MODMU_5158</name>
</gene>
<dbReference type="GO" id="GO:0034605">
    <property type="term" value="P:cellular response to heat"/>
    <property type="evidence" value="ECO:0007669"/>
    <property type="project" value="TreeGrafter"/>
</dbReference>
<dbReference type="PROSITE" id="PS00871">
    <property type="entry name" value="CLPAB_2"/>
    <property type="match status" value="1"/>
</dbReference>
<organism evidence="14 15">
    <name type="scientific">Modestobacter italicus (strain DSM 44449 / CECT 9708 / BC 501)</name>
    <dbReference type="NCBI Taxonomy" id="2732864"/>
    <lineage>
        <taxon>Bacteria</taxon>
        <taxon>Bacillati</taxon>
        <taxon>Actinomycetota</taxon>
        <taxon>Actinomycetes</taxon>
        <taxon>Geodermatophilales</taxon>
        <taxon>Geodermatophilaceae</taxon>
        <taxon>Modestobacter</taxon>
    </lineage>
</organism>
<dbReference type="OrthoDB" id="9803641at2"/>
<dbReference type="InterPro" id="IPR001270">
    <property type="entry name" value="ClpA/B"/>
</dbReference>
<evidence type="ECO:0000256" key="7">
    <source>
        <dbReference type="ARBA" id="ARBA00023054"/>
    </source>
</evidence>
<evidence type="ECO:0000256" key="9">
    <source>
        <dbReference type="ARBA" id="ARBA00026057"/>
    </source>
</evidence>
<dbReference type="InterPro" id="IPR041546">
    <property type="entry name" value="ClpA/ClpB_AAA_lid"/>
</dbReference>
<keyword evidence="4 11" id="KW-0547">Nucleotide-binding</keyword>
<keyword evidence="7 12" id="KW-0175">Coiled coil</keyword>
<keyword evidence="15" id="KW-1185">Reference proteome</keyword>
<evidence type="ECO:0000313" key="15">
    <source>
        <dbReference type="Proteomes" id="UP000006461"/>
    </source>
</evidence>
<dbReference type="Pfam" id="PF02861">
    <property type="entry name" value="Clp_N"/>
    <property type="match status" value="1"/>
</dbReference>
<dbReference type="SUPFAM" id="SSF81923">
    <property type="entry name" value="Double Clp-N motif"/>
    <property type="match status" value="1"/>
</dbReference>
<dbReference type="PANTHER" id="PTHR11638">
    <property type="entry name" value="ATP-DEPENDENT CLP PROTEASE"/>
    <property type="match status" value="1"/>
</dbReference>
<evidence type="ECO:0000256" key="6">
    <source>
        <dbReference type="ARBA" id="ARBA00023016"/>
    </source>
</evidence>
<dbReference type="FunFam" id="3.40.50.300:FF:000010">
    <property type="entry name" value="Chaperone clpB 1, putative"/>
    <property type="match status" value="1"/>
</dbReference>
<dbReference type="PROSITE" id="PS51903">
    <property type="entry name" value="CLP_R"/>
    <property type="match status" value="1"/>
</dbReference>
<keyword evidence="8 11" id="KW-0143">Chaperone</keyword>
<dbReference type="AlphaFoldDB" id="I4F4H4"/>
<dbReference type="EMBL" id="FO203431">
    <property type="protein sequence ID" value="CCH90537.1"/>
    <property type="molecule type" value="Genomic_DNA"/>
</dbReference>
<dbReference type="InterPro" id="IPR027417">
    <property type="entry name" value="P-loop_NTPase"/>
</dbReference>
<dbReference type="Proteomes" id="UP000006461">
    <property type="component" value="Chromosome"/>
</dbReference>
<dbReference type="eggNOG" id="COG0542">
    <property type="taxonomic scope" value="Bacteria"/>
</dbReference>
<proteinExistence type="inferred from homology"/>
<dbReference type="InterPro" id="IPR036628">
    <property type="entry name" value="Clp_N_dom_sf"/>
</dbReference>
<evidence type="ECO:0000259" key="13">
    <source>
        <dbReference type="PROSITE" id="PS51903"/>
    </source>
</evidence>
<dbReference type="InterPro" id="IPR050130">
    <property type="entry name" value="ClpA_ClpB"/>
</dbReference>
<evidence type="ECO:0000256" key="2">
    <source>
        <dbReference type="ARBA" id="ARBA00008675"/>
    </source>
</evidence>
<dbReference type="GO" id="GO:0005737">
    <property type="term" value="C:cytoplasm"/>
    <property type="evidence" value="ECO:0007669"/>
    <property type="project" value="UniProtKB-SubCell"/>
</dbReference>
<reference evidence="14 15" key="1">
    <citation type="journal article" date="2012" name="J. Bacteriol.">
        <title>Genome Sequence of Radiation-Resistant Modestobacter marinus Strain BC501, a Representative Actinobacterium That Thrives on Calcareous Stone Surfaces.</title>
        <authorList>
            <person name="Normand P."/>
            <person name="Gury J."/>
            <person name="Pujic P."/>
            <person name="Chouaia B."/>
            <person name="Crotti E."/>
            <person name="Brusetti L."/>
            <person name="Daffonchio D."/>
            <person name="Vacherie B."/>
            <person name="Barbe V."/>
            <person name="Medigue C."/>
            <person name="Calteau A."/>
            <person name="Ghodhbane-Gtari F."/>
            <person name="Essoussi I."/>
            <person name="Nouioui I."/>
            <person name="Abbassi-Ghozzi I."/>
            <person name="Gtari M."/>
        </authorList>
    </citation>
    <scope>NUCLEOTIDE SEQUENCE [LARGE SCALE GENOMIC DNA]</scope>
    <source>
        <strain evidence="15">BC 501</strain>
    </source>
</reference>
<evidence type="ECO:0000256" key="1">
    <source>
        <dbReference type="ARBA" id="ARBA00004496"/>
    </source>
</evidence>
<evidence type="ECO:0000256" key="10">
    <source>
        <dbReference type="PROSITE-ProRule" id="PRU01251"/>
    </source>
</evidence>
<evidence type="ECO:0000256" key="11">
    <source>
        <dbReference type="RuleBase" id="RU004432"/>
    </source>
</evidence>
<accession>I4F4H4</accession>
<dbReference type="GO" id="GO:0005524">
    <property type="term" value="F:ATP binding"/>
    <property type="evidence" value="ECO:0007669"/>
    <property type="project" value="UniProtKB-UniRule"/>
</dbReference>
<dbReference type="NCBIfam" id="TIGR03346">
    <property type="entry name" value="chaperone_ClpB"/>
    <property type="match status" value="1"/>
</dbReference>
<comment type="function">
    <text evidence="12">Part of a stress-induced multi-chaperone system, it is involved in the recovery of the cell from heat-induced damage, in cooperation with DnaK, DnaJ and GrpE.</text>
</comment>
<feature type="coiled-coil region" evidence="12">
    <location>
        <begin position="414"/>
        <end position="494"/>
    </location>
</feature>
<comment type="subunit">
    <text evidence="9">Homohexamer. The oligomerization is ATP-dependent.</text>
</comment>
<dbReference type="FunFam" id="3.40.50.300:FF:000120">
    <property type="entry name" value="ATP-dependent chaperone ClpB"/>
    <property type="match status" value="1"/>
</dbReference>
<dbReference type="FunFam" id="3.40.50.300:FF:000025">
    <property type="entry name" value="ATP-dependent Clp protease subunit"/>
    <property type="match status" value="1"/>
</dbReference>
<dbReference type="STRING" id="477641.MODMU_5158"/>
<dbReference type="InterPro" id="IPR018368">
    <property type="entry name" value="ClpA/B_CS1"/>
</dbReference>
<dbReference type="Pfam" id="PF07724">
    <property type="entry name" value="AAA_2"/>
    <property type="match status" value="1"/>
</dbReference>
<comment type="similarity">
    <text evidence="2 11">Belongs to the ClpA/ClpB family.</text>
</comment>
<keyword evidence="3 10" id="KW-0677">Repeat</keyword>
<dbReference type="Pfam" id="PF10431">
    <property type="entry name" value="ClpB_D2-small"/>
    <property type="match status" value="1"/>
</dbReference>
<dbReference type="PROSITE" id="PS00870">
    <property type="entry name" value="CLPAB_1"/>
    <property type="match status" value="1"/>
</dbReference>
<dbReference type="PATRIC" id="fig|477641.3.peg.4851"/>
<dbReference type="PRINTS" id="PR00300">
    <property type="entry name" value="CLPPROTEASEA"/>
</dbReference>
<dbReference type="GO" id="GO:0016887">
    <property type="term" value="F:ATP hydrolysis activity"/>
    <property type="evidence" value="ECO:0007669"/>
    <property type="project" value="InterPro"/>
</dbReference>